<sequence>MNTFPLTIKSNAFLGSWIEDSTNKQIFSTNLGAEIWLKSSHCSKIIFDWPNRTLAADQSRILISIDGADFYSQILSERNIQLDLDPDSDHLIRIMTQAITFVKAQTWNLSEFFLLKKISFNGQLTGAVPSRKNLVFIGDSIINGQKILPDSFDTSAHRPDKSWAYLLSEKLDYNNLRIAYGGTGITQRANIYPPTAIDFIWNSALNVSRPIDYSRPLAGVIVNLGTNDRSASSEEFSFSLKALLRELKKRFHETKIIVVEPFNGCFRDVFRKVFKDEKHISLIENNHWNFEISDHGVHLSVTGQQQAAKTLLPLIEEKLNA</sequence>
<dbReference type="SUPFAM" id="SSF52266">
    <property type="entry name" value="SGNH hydrolase"/>
    <property type="match status" value="1"/>
</dbReference>
<dbReference type="Proteomes" id="UP000181728">
    <property type="component" value="Unassembled WGS sequence"/>
</dbReference>
<dbReference type="RefSeq" id="WP_002817165.1">
    <property type="nucleotide sequence ID" value="NZ_CP038451.1"/>
</dbReference>
<reference evidence="2" key="2">
    <citation type="submission" date="2019-10" db="EMBL/GenBank/DDBJ databases">
        <title>Malate fermentation in French cider.</title>
        <authorList>
            <person name="Cousin F.J."/>
            <person name="Medina Fernandez S."/>
            <person name="Misery B."/>
            <person name="Laplace J.-M."/>
            <person name="Cretenet M."/>
        </authorList>
    </citation>
    <scope>NUCLEOTIDE SEQUENCE</scope>
    <source>
        <strain evidence="2">UCMA15129</strain>
    </source>
</reference>
<dbReference type="Pfam" id="PF13472">
    <property type="entry name" value="Lipase_GDSL_2"/>
    <property type="match status" value="1"/>
</dbReference>
<organism evidence="3 4">
    <name type="scientific">Oenococcus oeni</name>
    <name type="common">Leuconostoc oenos</name>
    <dbReference type="NCBI Taxonomy" id="1247"/>
    <lineage>
        <taxon>Bacteria</taxon>
        <taxon>Bacillati</taxon>
        <taxon>Bacillota</taxon>
        <taxon>Bacilli</taxon>
        <taxon>Lactobacillales</taxon>
        <taxon>Lactobacillaceae</taxon>
        <taxon>Oenococcus</taxon>
    </lineage>
</organism>
<dbReference type="InterPro" id="IPR013830">
    <property type="entry name" value="SGNH_hydro"/>
</dbReference>
<comment type="caution">
    <text evidence="3">The sequence shown here is derived from an EMBL/GenBank/DDBJ whole genome shotgun (WGS) entry which is preliminary data.</text>
</comment>
<dbReference type="EMBL" id="MLOK01000039">
    <property type="protein sequence ID" value="OIM21205.1"/>
    <property type="molecule type" value="Genomic_DNA"/>
</dbReference>
<evidence type="ECO:0000259" key="1">
    <source>
        <dbReference type="Pfam" id="PF13472"/>
    </source>
</evidence>
<dbReference type="Proteomes" id="UP001281024">
    <property type="component" value="Unassembled WGS sequence"/>
</dbReference>
<protein>
    <submittedName>
        <fullName evidence="3">Lysophospholipase</fullName>
    </submittedName>
</protein>
<reference evidence="3 4" key="1">
    <citation type="journal article" date="2016" name="BMC Genomics">
        <title>Consensus pan-genome assembly of the specialised wine bacterium Oenococcus oeni.</title>
        <authorList>
            <person name="Sternes P.R."/>
            <person name="Borneman A.R."/>
        </authorList>
    </citation>
    <scope>NUCLEOTIDE SEQUENCE [LARGE SCALE GENOMIC DNA]</scope>
    <source>
        <strain evidence="3 4">AWRIB661</strain>
    </source>
</reference>
<dbReference type="EMBL" id="WERV01000002">
    <property type="protein sequence ID" value="MDV7714655.1"/>
    <property type="molecule type" value="Genomic_DNA"/>
</dbReference>
<evidence type="ECO:0000313" key="4">
    <source>
        <dbReference type="Proteomes" id="UP000181728"/>
    </source>
</evidence>
<dbReference type="Gene3D" id="3.40.50.1110">
    <property type="entry name" value="SGNH hydrolase"/>
    <property type="match status" value="1"/>
</dbReference>
<evidence type="ECO:0000313" key="2">
    <source>
        <dbReference type="EMBL" id="MDV7714655.1"/>
    </source>
</evidence>
<evidence type="ECO:0000313" key="3">
    <source>
        <dbReference type="EMBL" id="OIM21205.1"/>
    </source>
</evidence>
<dbReference type="InterPro" id="IPR036514">
    <property type="entry name" value="SGNH_hydro_sf"/>
</dbReference>
<name>A0A6H3GX02_OENOE</name>
<feature type="domain" description="SGNH hydrolase-type esterase" evidence="1">
    <location>
        <begin position="136"/>
        <end position="265"/>
    </location>
</feature>
<gene>
    <name evidence="3" type="ORF">ATX59_05360</name>
    <name evidence="2" type="ORF">GA838_02505</name>
</gene>
<accession>A0A6H3GX02</accession>
<dbReference type="AlphaFoldDB" id="A0A6H3GX02"/>
<proteinExistence type="predicted"/>